<evidence type="ECO:0000313" key="2">
    <source>
        <dbReference type="EMBL" id="POG62734.1"/>
    </source>
</evidence>
<reference evidence="2 3" key="2">
    <citation type="journal article" date="2018" name="New Phytol.">
        <title>High intraspecific genome diversity in the model arbuscular mycorrhizal symbiont Rhizophagus irregularis.</title>
        <authorList>
            <person name="Chen E.C.H."/>
            <person name="Morin E."/>
            <person name="Beaudet D."/>
            <person name="Noel J."/>
            <person name="Yildirir G."/>
            <person name="Ndikumana S."/>
            <person name="Charron P."/>
            <person name="St-Onge C."/>
            <person name="Giorgi J."/>
            <person name="Kruger M."/>
            <person name="Marton T."/>
            <person name="Ropars J."/>
            <person name="Grigoriev I.V."/>
            <person name="Hainaut M."/>
            <person name="Henrissat B."/>
            <person name="Roux C."/>
            <person name="Martin F."/>
            <person name="Corradi N."/>
        </authorList>
    </citation>
    <scope>NUCLEOTIDE SEQUENCE [LARGE SCALE GENOMIC DNA]</scope>
    <source>
        <strain evidence="2 3">DAOM 197198</strain>
    </source>
</reference>
<feature type="region of interest" description="Disordered" evidence="1">
    <location>
        <begin position="1"/>
        <end position="21"/>
    </location>
</feature>
<feature type="compositionally biased region" description="Basic and acidic residues" evidence="1">
    <location>
        <begin position="1"/>
        <end position="11"/>
    </location>
</feature>
<organism evidence="2 3">
    <name type="scientific">Rhizophagus irregularis (strain DAOM 181602 / DAOM 197198 / MUCL 43194)</name>
    <name type="common">Arbuscular mycorrhizal fungus</name>
    <name type="synonym">Glomus intraradices</name>
    <dbReference type="NCBI Taxonomy" id="747089"/>
    <lineage>
        <taxon>Eukaryota</taxon>
        <taxon>Fungi</taxon>
        <taxon>Fungi incertae sedis</taxon>
        <taxon>Mucoromycota</taxon>
        <taxon>Glomeromycotina</taxon>
        <taxon>Glomeromycetes</taxon>
        <taxon>Glomerales</taxon>
        <taxon>Glomeraceae</taxon>
        <taxon>Rhizophagus</taxon>
    </lineage>
</organism>
<accession>A0A2P4PBG5</accession>
<gene>
    <name evidence="2" type="ORF">GLOIN_2v597549</name>
</gene>
<name>A0A2P4PBG5_RHIID</name>
<keyword evidence="3" id="KW-1185">Reference proteome</keyword>
<dbReference type="VEuPathDB" id="FungiDB:RhiirFUN_000912"/>
<dbReference type="EMBL" id="AUPC02000290">
    <property type="protein sequence ID" value="POG62734.1"/>
    <property type="molecule type" value="Genomic_DNA"/>
</dbReference>
<comment type="caution">
    <text evidence="2">The sequence shown here is derived from an EMBL/GenBank/DDBJ whole genome shotgun (WGS) entry which is preliminary data.</text>
</comment>
<evidence type="ECO:0000256" key="1">
    <source>
        <dbReference type="SAM" id="MobiDB-lite"/>
    </source>
</evidence>
<dbReference type="AlphaFoldDB" id="A0A2P4PBG5"/>
<proteinExistence type="predicted"/>
<dbReference type="Proteomes" id="UP000018888">
    <property type="component" value="Unassembled WGS sequence"/>
</dbReference>
<protein>
    <submittedName>
        <fullName evidence="2">Uncharacterized protein</fullName>
    </submittedName>
</protein>
<sequence>MKSNRPRESRRSAPVPYRPTTEFDVQNLPRPNSQIIIPTMRRYNSIIIPNSDQEFARILNWPTQNHDHDRIQQSQNNLVGLNSKDNLVDDGEIIFDTTSFNQAGDIQQLSHGQIPSYIPQGRFSVTAAMHQVINPSRAPEVPSLISTYGTEIFDQIQSDDDPRLIVWSISRAEERRQGSIISSYVSSSKRWSIHEKLEKAGKTICGAGLRDRFESKPSKNRHSIVMTEKVIMAATIEKLIEKLTSGIVKFYSY</sequence>
<reference evidence="2 3" key="1">
    <citation type="journal article" date="2013" name="Proc. Natl. Acad. Sci. U.S.A.">
        <title>Genome of an arbuscular mycorrhizal fungus provides insight into the oldest plant symbiosis.</title>
        <authorList>
            <person name="Tisserant E."/>
            <person name="Malbreil M."/>
            <person name="Kuo A."/>
            <person name="Kohler A."/>
            <person name="Symeonidi A."/>
            <person name="Balestrini R."/>
            <person name="Charron P."/>
            <person name="Duensing N."/>
            <person name="Frei Dit Frey N."/>
            <person name="Gianinazzi-Pearson V."/>
            <person name="Gilbert L.B."/>
            <person name="Handa Y."/>
            <person name="Herr J.R."/>
            <person name="Hijri M."/>
            <person name="Koul R."/>
            <person name="Kawaguchi M."/>
            <person name="Krajinski F."/>
            <person name="Lammers P.J."/>
            <person name="Masclaux F.G."/>
            <person name="Murat C."/>
            <person name="Morin E."/>
            <person name="Ndikumana S."/>
            <person name="Pagni M."/>
            <person name="Petitpierre D."/>
            <person name="Requena N."/>
            <person name="Rosikiewicz P."/>
            <person name="Riley R."/>
            <person name="Saito K."/>
            <person name="San Clemente H."/>
            <person name="Shapiro H."/>
            <person name="van Tuinen D."/>
            <person name="Becard G."/>
            <person name="Bonfante P."/>
            <person name="Paszkowski U."/>
            <person name="Shachar-Hill Y.Y."/>
            <person name="Tuskan G.A."/>
            <person name="Young P.W."/>
            <person name="Sanders I.R."/>
            <person name="Henrissat B."/>
            <person name="Rensing S.A."/>
            <person name="Grigoriev I.V."/>
            <person name="Corradi N."/>
            <person name="Roux C."/>
            <person name="Martin F."/>
        </authorList>
    </citation>
    <scope>NUCLEOTIDE SEQUENCE [LARGE SCALE GENOMIC DNA]</scope>
    <source>
        <strain evidence="2 3">DAOM 197198</strain>
    </source>
</reference>
<evidence type="ECO:0000313" key="3">
    <source>
        <dbReference type="Proteomes" id="UP000018888"/>
    </source>
</evidence>